<keyword evidence="3" id="KW-1185">Reference proteome</keyword>
<name>A0AAD8ZLD7_9TELE</name>
<sequence>MDCSKKQEWHYQPVRINRTMVERVDSFRYFYTCTIESILKGNITVWFGNSTKQERQALQSVVHSANRITHTELPDLQTIYYKWCQTKARRIVKDPTHPNNRLFSLLRTQDRAQSTTGREANTQDRAQSTTGREANTQDRARSTTGREDNTQDRAWSTTGREDNTQDRARSTTGREDNTQDRARSTTGREDNRWCGQVRPDDGRDAEVEKRRLVVCEGGGVVSEGLEPVRQKELKMSNHVPDDQRRTRNTESSAAWSLVSFLANSSNLPSAGRSGTSAGGDMDYACAQEKDELKVLVACLTQIPLPKHVTVEMLVCERDRLGDRKYVFLTEAGGGVGA</sequence>
<feature type="region of interest" description="Disordered" evidence="1">
    <location>
        <begin position="95"/>
        <end position="202"/>
    </location>
</feature>
<proteinExistence type="predicted"/>
<dbReference type="Proteomes" id="UP001239994">
    <property type="component" value="Unassembled WGS sequence"/>
</dbReference>
<gene>
    <name evidence="2" type="ORF">P4O66_005471</name>
</gene>
<evidence type="ECO:0000313" key="3">
    <source>
        <dbReference type="Proteomes" id="UP001239994"/>
    </source>
</evidence>
<protein>
    <submittedName>
        <fullName evidence="2">Uncharacterized protein</fullName>
    </submittedName>
</protein>
<reference evidence="2" key="1">
    <citation type="submission" date="2023-03" db="EMBL/GenBank/DDBJ databases">
        <title>Electrophorus voltai genome.</title>
        <authorList>
            <person name="Bian C."/>
        </authorList>
    </citation>
    <scope>NUCLEOTIDE SEQUENCE</scope>
    <source>
        <strain evidence="2">CB-2022</strain>
        <tissue evidence="2">Muscle</tissue>
    </source>
</reference>
<dbReference type="AlphaFoldDB" id="A0AAD8ZLD7"/>
<comment type="caution">
    <text evidence="2">The sequence shown here is derived from an EMBL/GenBank/DDBJ whole genome shotgun (WGS) entry which is preliminary data.</text>
</comment>
<dbReference type="EMBL" id="JAROKS010000010">
    <property type="protein sequence ID" value="KAK1800336.1"/>
    <property type="molecule type" value="Genomic_DNA"/>
</dbReference>
<organism evidence="2 3">
    <name type="scientific">Electrophorus voltai</name>
    <dbReference type="NCBI Taxonomy" id="2609070"/>
    <lineage>
        <taxon>Eukaryota</taxon>
        <taxon>Metazoa</taxon>
        <taxon>Chordata</taxon>
        <taxon>Craniata</taxon>
        <taxon>Vertebrata</taxon>
        <taxon>Euteleostomi</taxon>
        <taxon>Actinopterygii</taxon>
        <taxon>Neopterygii</taxon>
        <taxon>Teleostei</taxon>
        <taxon>Ostariophysi</taxon>
        <taxon>Gymnotiformes</taxon>
        <taxon>Gymnotoidei</taxon>
        <taxon>Gymnotidae</taxon>
        <taxon>Electrophorus</taxon>
    </lineage>
</organism>
<feature type="compositionally biased region" description="Basic and acidic residues" evidence="1">
    <location>
        <begin position="135"/>
        <end position="151"/>
    </location>
</feature>
<accession>A0AAD8ZLD7</accession>
<evidence type="ECO:0000313" key="2">
    <source>
        <dbReference type="EMBL" id="KAK1800336.1"/>
    </source>
</evidence>
<feature type="compositionally biased region" description="Polar residues" evidence="1">
    <location>
        <begin position="111"/>
        <end position="134"/>
    </location>
</feature>
<evidence type="ECO:0000256" key="1">
    <source>
        <dbReference type="SAM" id="MobiDB-lite"/>
    </source>
</evidence>
<feature type="compositionally biased region" description="Basic and acidic residues" evidence="1">
    <location>
        <begin position="159"/>
        <end position="202"/>
    </location>
</feature>